<dbReference type="Pfam" id="PF18962">
    <property type="entry name" value="Por_Secre_tail"/>
    <property type="match status" value="1"/>
</dbReference>
<feature type="chain" id="PRO_5015107328" evidence="1">
    <location>
        <begin position="20"/>
        <end position="273"/>
    </location>
</feature>
<comment type="caution">
    <text evidence="3">The sequence shown here is derived from an EMBL/GenBank/DDBJ whole genome shotgun (WGS) entry which is preliminary data.</text>
</comment>
<accession>A0A2P8DAM5</accession>
<keyword evidence="4" id="KW-1185">Reference proteome</keyword>
<dbReference type="EMBL" id="PYGD01000001">
    <property type="protein sequence ID" value="PSK94273.1"/>
    <property type="molecule type" value="Genomic_DNA"/>
</dbReference>
<dbReference type="OrthoDB" id="9803461at2"/>
<proteinExistence type="predicted"/>
<evidence type="ECO:0000256" key="1">
    <source>
        <dbReference type="SAM" id="SignalP"/>
    </source>
</evidence>
<protein>
    <submittedName>
        <fullName evidence="3">Putative secreted protein (Por secretion system target)</fullName>
    </submittedName>
</protein>
<evidence type="ECO:0000259" key="2">
    <source>
        <dbReference type="Pfam" id="PF18962"/>
    </source>
</evidence>
<gene>
    <name evidence="3" type="ORF">B0I18_101428</name>
</gene>
<organism evidence="3 4">
    <name type="scientific">Taibaiella chishuiensis</name>
    <dbReference type="NCBI Taxonomy" id="1434707"/>
    <lineage>
        <taxon>Bacteria</taxon>
        <taxon>Pseudomonadati</taxon>
        <taxon>Bacteroidota</taxon>
        <taxon>Chitinophagia</taxon>
        <taxon>Chitinophagales</taxon>
        <taxon>Chitinophagaceae</taxon>
        <taxon>Taibaiella</taxon>
    </lineage>
</organism>
<name>A0A2P8DAM5_9BACT</name>
<dbReference type="RefSeq" id="WP_106520990.1">
    <property type="nucleotide sequence ID" value="NZ_PYGD01000001.1"/>
</dbReference>
<reference evidence="3 4" key="1">
    <citation type="submission" date="2018-03" db="EMBL/GenBank/DDBJ databases">
        <title>Genomic Encyclopedia of Type Strains, Phase III (KMG-III): the genomes of soil and plant-associated and newly described type strains.</title>
        <authorList>
            <person name="Whitman W."/>
        </authorList>
    </citation>
    <scope>NUCLEOTIDE SEQUENCE [LARGE SCALE GENOMIC DNA]</scope>
    <source>
        <strain evidence="3 4">CGMCC 1.12700</strain>
    </source>
</reference>
<sequence>MKKILTLMALVLGGLTATAQTRTIDLKTVLLKPVDGTVINCTDSFPAAWLVINGGPDPIYPTDTVGIADYENLFEQSGTDVSKSFFATPMTDTVFAGDTLQIDGLSWNSHYARIKTLVDTSTGEFVNTFVNGRGYLAYSNVLGVMKNIAGAWQSDPNVTDPNDTNNYSFRAVIMNCGTGIKDAITGLAKQTISVYPNPANRDINFEFEFLKAANASARISDITGRTVLVKDFGKNAAGIRKFNLDISALNAGTYFLELVTDDKRGLSKFTVQK</sequence>
<dbReference type="Proteomes" id="UP000240572">
    <property type="component" value="Unassembled WGS sequence"/>
</dbReference>
<evidence type="ECO:0000313" key="4">
    <source>
        <dbReference type="Proteomes" id="UP000240572"/>
    </source>
</evidence>
<feature type="domain" description="Secretion system C-terminal sorting" evidence="2">
    <location>
        <begin position="194"/>
        <end position="270"/>
    </location>
</feature>
<dbReference type="InterPro" id="IPR026444">
    <property type="entry name" value="Secre_tail"/>
</dbReference>
<dbReference type="AlphaFoldDB" id="A0A2P8DAM5"/>
<feature type="signal peptide" evidence="1">
    <location>
        <begin position="1"/>
        <end position="19"/>
    </location>
</feature>
<keyword evidence="1" id="KW-0732">Signal</keyword>
<evidence type="ECO:0000313" key="3">
    <source>
        <dbReference type="EMBL" id="PSK94273.1"/>
    </source>
</evidence>
<dbReference type="NCBIfam" id="TIGR04183">
    <property type="entry name" value="Por_Secre_tail"/>
    <property type="match status" value="1"/>
</dbReference>